<keyword evidence="11" id="KW-0963">Cytoplasm</keyword>
<dbReference type="GO" id="GO:0009408">
    <property type="term" value="P:response to heat"/>
    <property type="evidence" value="ECO:0007669"/>
    <property type="project" value="InterPro"/>
</dbReference>
<dbReference type="GO" id="GO:0051082">
    <property type="term" value="F:unfolded protein binding"/>
    <property type="evidence" value="ECO:0007669"/>
    <property type="project" value="UniProtKB-UniRule"/>
</dbReference>
<dbReference type="NCBIfam" id="TIGR02349">
    <property type="entry name" value="DnaJ_bact"/>
    <property type="match status" value="1"/>
</dbReference>
<feature type="binding site" evidence="11">
    <location>
        <position position="201"/>
    </location>
    <ligand>
        <name>Zn(2+)</name>
        <dbReference type="ChEBI" id="CHEBI:29105"/>
        <label>1</label>
    </ligand>
</feature>
<dbReference type="FunFam" id="2.10.230.10:FF:000002">
    <property type="entry name" value="Molecular chaperone DnaJ"/>
    <property type="match status" value="1"/>
</dbReference>
<feature type="region of interest" description="Disordered" evidence="13">
    <location>
        <begin position="355"/>
        <end position="381"/>
    </location>
</feature>
<dbReference type="NCBIfam" id="NF010887">
    <property type="entry name" value="PRK14294.1"/>
    <property type="match status" value="1"/>
</dbReference>
<comment type="subcellular location">
    <subcellularLocation>
        <location evidence="11">Cytoplasm</location>
    </subcellularLocation>
</comment>
<feature type="repeat" description="CXXCXGXG motif" evidence="11">
    <location>
        <begin position="165"/>
        <end position="172"/>
    </location>
</feature>
<dbReference type="Gene3D" id="2.10.230.10">
    <property type="entry name" value="Heat shock protein DnaJ, cysteine-rich domain"/>
    <property type="match status" value="1"/>
</dbReference>
<evidence type="ECO:0000256" key="7">
    <source>
        <dbReference type="ARBA" id="ARBA00023186"/>
    </source>
</evidence>
<comment type="function">
    <text evidence="8 11">Participates actively in the response to hyperosmotic and heat shock by preventing the aggregation of stress-denatured proteins and by disaggregating proteins, also in an autonomous, DnaK-independent fashion. Unfolded proteins bind initially to DnaJ; upon interaction with the DnaJ-bound protein, DnaK hydrolyzes its bound ATP, resulting in the formation of a stable complex. GrpE releases ADP from DnaK; ATP binding to DnaK triggers the release of the substrate protein, thus completing the reaction cycle. Several rounds of ATP-dependent interactions between DnaJ, DnaK and GrpE are required for fully efficient folding. Also involved, together with DnaK and GrpE, in the DNA replication of plasmids through activation of initiation proteins.</text>
</comment>
<dbReference type="InterPro" id="IPR018253">
    <property type="entry name" value="DnaJ_domain_CS"/>
</dbReference>
<evidence type="ECO:0000256" key="8">
    <source>
        <dbReference type="ARBA" id="ARBA00053423"/>
    </source>
</evidence>
<evidence type="ECO:0000256" key="9">
    <source>
        <dbReference type="ARBA" id="ARBA00061004"/>
    </source>
</evidence>
<evidence type="ECO:0000313" key="16">
    <source>
        <dbReference type="EMBL" id="SHF11151.1"/>
    </source>
</evidence>
<evidence type="ECO:0000256" key="2">
    <source>
        <dbReference type="ARBA" id="ARBA00022723"/>
    </source>
</evidence>
<evidence type="ECO:0000256" key="4">
    <source>
        <dbReference type="ARBA" id="ARBA00022771"/>
    </source>
</evidence>
<dbReference type="EMBL" id="FQVB01000011">
    <property type="protein sequence ID" value="SHF11151.1"/>
    <property type="molecule type" value="Genomic_DNA"/>
</dbReference>
<keyword evidence="17" id="KW-1185">Reference proteome</keyword>
<feature type="binding site" evidence="11">
    <location>
        <position position="187"/>
    </location>
    <ligand>
        <name>Zn(2+)</name>
        <dbReference type="ChEBI" id="CHEBI:29105"/>
        <label>2</label>
    </ligand>
</feature>
<sequence>MEQTRDYYEILGVSRNATDEEIKKAYRKLALKYHPDRNPGDKEAEERFKEAAEAYEVLRDPQKRQIYDQYGHEGLKGTGFSGFQGFEDIFSSFGDIFQEFFSFNFGGGQRTRTSARPGNDLLYELELSFEEAVFGTEKDLEIETLQTCQRCGGNGSEPGSSESLCPLCRGRGQVVQTQGFFRISTTCNRCHGSGQVITTPCRDCHGQGRLRRRKKVHVKVPPGVDSGTRLRLRGEGESGYRGGVAGDLYVRLRVRPHEFFERDGNDLYGKVKISFIQAILGDEIELPTLEGTKTIRIEPGTQPGTVLRFSGEGVPSLRGYGRGDLFVEIDVSIPSKITARQRELLEEFMAIEEEKKDKKVRRWPWSKRRQDKSDAVGEAAR</sequence>
<dbReference type="GO" id="GO:0005737">
    <property type="term" value="C:cytoplasm"/>
    <property type="evidence" value="ECO:0007669"/>
    <property type="project" value="UniProtKB-SubCell"/>
</dbReference>
<dbReference type="InterPro" id="IPR008971">
    <property type="entry name" value="HSP40/DnaJ_pept-bd"/>
</dbReference>
<dbReference type="CDD" id="cd06257">
    <property type="entry name" value="DnaJ"/>
    <property type="match status" value="1"/>
</dbReference>
<dbReference type="Gene3D" id="1.10.287.110">
    <property type="entry name" value="DnaJ domain"/>
    <property type="match status" value="1"/>
</dbReference>
<dbReference type="CDD" id="cd10719">
    <property type="entry name" value="DnaJ_zf"/>
    <property type="match status" value="1"/>
</dbReference>
<dbReference type="Proteomes" id="UP000184076">
    <property type="component" value="Unassembled WGS sequence"/>
</dbReference>
<feature type="binding site" evidence="11">
    <location>
        <position position="204"/>
    </location>
    <ligand>
        <name>Zn(2+)</name>
        <dbReference type="ChEBI" id="CHEBI:29105"/>
        <label>1</label>
    </ligand>
</feature>
<keyword evidence="2 11" id="KW-0479">Metal-binding</keyword>
<dbReference type="Pfam" id="PF00684">
    <property type="entry name" value="DnaJ_CXXCXGXG"/>
    <property type="match status" value="1"/>
</dbReference>
<keyword evidence="7 11" id="KW-0143">Chaperone</keyword>
<dbReference type="PROSITE" id="PS00636">
    <property type="entry name" value="DNAJ_1"/>
    <property type="match status" value="1"/>
</dbReference>
<dbReference type="SUPFAM" id="SSF57938">
    <property type="entry name" value="DnaJ/Hsp40 cysteine-rich domain"/>
    <property type="match status" value="1"/>
</dbReference>
<dbReference type="Gene3D" id="2.60.260.20">
    <property type="entry name" value="Urease metallochaperone UreE, N-terminal domain"/>
    <property type="match status" value="2"/>
</dbReference>
<evidence type="ECO:0000256" key="1">
    <source>
        <dbReference type="ARBA" id="ARBA00022705"/>
    </source>
</evidence>
<reference evidence="17" key="1">
    <citation type="submission" date="2016-11" db="EMBL/GenBank/DDBJ databases">
        <authorList>
            <person name="Varghese N."/>
            <person name="Submissions S."/>
        </authorList>
    </citation>
    <scope>NUCLEOTIDE SEQUENCE [LARGE SCALE GENOMIC DNA]</scope>
    <source>
        <strain evidence="17">DSM 9756</strain>
    </source>
</reference>
<dbReference type="STRING" id="1121391.SAMN02745206_01356"/>
<dbReference type="PRINTS" id="PR00625">
    <property type="entry name" value="JDOMAIN"/>
</dbReference>
<protein>
    <recommendedName>
        <fullName evidence="10 11">Chaperone protein DnaJ</fullName>
    </recommendedName>
</protein>
<comment type="similarity">
    <text evidence="9 11">Belongs to the DnaJ family.</text>
</comment>
<dbReference type="RefSeq" id="WP_073038211.1">
    <property type="nucleotide sequence ID" value="NZ_FQVB01000011.1"/>
</dbReference>
<organism evidence="16 17">
    <name type="scientific">Desulfacinum infernum DSM 9756</name>
    <dbReference type="NCBI Taxonomy" id="1121391"/>
    <lineage>
        <taxon>Bacteria</taxon>
        <taxon>Pseudomonadati</taxon>
        <taxon>Thermodesulfobacteriota</taxon>
        <taxon>Syntrophobacteria</taxon>
        <taxon>Syntrophobacterales</taxon>
        <taxon>Syntrophobacteraceae</taxon>
        <taxon>Desulfacinum</taxon>
    </lineage>
</organism>
<feature type="compositionally biased region" description="Basic and acidic residues" evidence="13">
    <location>
        <begin position="371"/>
        <end position="381"/>
    </location>
</feature>
<evidence type="ECO:0000256" key="10">
    <source>
        <dbReference type="ARBA" id="ARBA00067609"/>
    </source>
</evidence>
<dbReference type="InterPro" id="IPR036410">
    <property type="entry name" value="HSP_DnaJ_Cys-rich_dom_sf"/>
</dbReference>
<feature type="binding site" evidence="11">
    <location>
        <position position="148"/>
    </location>
    <ligand>
        <name>Zn(2+)</name>
        <dbReference type="ChEBI" id="CHEBI:29105"/>
        <label>1</label>
    </ligand>
</feature>
<evidence type="ECO:0000256" key="12">
    <source>
        <dbReference type="PROSITE-ProRule" id="PRU00546"/>
    </source>
</evidence>
<evidence type="ECO:0000256" key="13">
    <source>
        <dbReference type="SAM" id="MobiDB-lite"/>
    </source>
</evidence>
<feature type="binding site" evidence="11">
    <location>
        <position position="168"/>
    </location>
    <ligand>
        <name>Zn(2+)</name>
        <dbReference type="ChEBI" id="CHEBI:29105"/>
        <label>2</label>
    </ligand>
</feature>
<dbReference type="GO" id="GO:0031072">
    <property type="term" value="F:heat shock protein binding"/>
    <property type="evidence" value="ECO:0007669"/>
    <property type="project" value="InterPro"/>
</dbReference>
<evidence type="ECO:0000256" key="6">
    <source>
        <dbReference type="ARBA" id="ARBA00023016"/>
    </source>
</evidence>
<dbReference type="CDD" id="cd10747">
    <property type="entry name" value="DnaJ_C"/>
    <property type="match status" value="1"/>
</dbReference>
<evidence type="ECO:0000256" key="5">
    <source>
        <dbReference type="ARBA" id="ARBA00022833"/>
    </source>
</evidence>
<dbReference type="PANTHER" id="PTHR43096:SF10">
    <property type="entry name" value="CHAPERONE PROTEIN DNAJ A6, CHLOROPLASTIC"/>
    <property type="match status" value="1"/>
</dbReference>
<dbReference type="Pfam" id="PF00226">
    <property type="entry name" value="DnaJ"/>
    <property type="match status" value="1"/>
</dbReference>
<evidence type="ECO:0000259" key="14">
    <source>
        <dbReference type="PROSITE" id="PS50076"/>
    </source>
</evidence>
<feature type="binding site" evidence="11">
    <location>
        <position position="165"/>
    </location>
    <ligand>
        <name>Zn(2+)</name>
        <dbReference type="ChEBI" id="CHEBI:29105"/>
        <label>2</label>
    </ligand>
</feature>
<dbReference type="PROSITE" id="PS50076">
    <property type="entry name" value="DNAJ_2"/>
    <property type="match status" value="1"/>
</dbReference>
<feature type="binding site" evidence="11">
    <location>
        <position position="190"/>
    </location>
    <ligand>
        <name>Zn(2+)</name>
        <dbReference type="ChEBI" id="CHEBI:29105"/>
        <label>2</label>
    </ligand>
</feature>
<comment type="domain">
    <text evidence="11">The J domain is necessary and sufficient to stimulate DnaK ATPase activity. Zinc center 1 plays an important role in the autonomous, DnaK-independent chaperone activity of DnaJ. Zinc center 2 is essential for interaction with DnaK and for DnaJ activity.</text>
</comment>
<dbReference type="InterPro" id="IPR002939">
    <property type="entry name" value="DnaJ_C"/>
</dbReference>
<dbReference type="NCBIfam" id="NF008035">
    <property type="entry name" value="PRK10767.1"/>
    <property type="match status" value="1"/>
</dbReference>
<keyword evidence="5 11" id="KW-0862">Zinc</keyword>
<dbReference type="InterPro" id="IPR001623">
    <property type="entry name" value="DnaJ_domain"/>
</dbReference>
<dbReference type="InterPro" id="IPR036869">
    <property type="entry name" value="J_dom_sf"/>
</dbReference>
<evidence type="ECO:0000256" key="3">
    <source>
        <dbReference type="ARBA" id="ARBA00022737"/>
    </source>
</evidence>
<dbReference type="GO" id="GO:0042026">
    <property type="term" value="P:protein refolding"/>
    <property type="evidence" value="ECO:0007669"/>
    <property type="project" value="TreeGrafter"/>
</dbReference>
<accession>A0A1M4YZC4</accession>
<dbReference type="SUPFAM" id="SSF49493">
    <property type="entry name" value="HSP40/DnaJ peptide-binding domain"/>
    <property type="match status" value="2"/>
</dbReference>
<evidence type="ECO:0000313" key="17">
    <source>
        <dbReference type="Proteomes" id="UP000184076"/>
    </source>
</evidence>
<dbReference type="InterPro" id="IPR012724">
    <property type="entry name" value="DnaJ"/>
</dbReference>
<dbReference type="GO" id="GO:0005524">
    <property type="term" value="F:ATP binding"/>
    <property type="evidence" value="ECO:0007669"/>
    <property type="project" value="InterPro"/>
</dbReference>
<evidence type="ECO:0000259" key="15">
    <source>
        <dbReference type="PROSITE" id="PS51188"/>
    </source>
</evidence>
<keyword evidence="4 11" id="KW-0863">Zinc-finger</keyword>
<dbReference type="GO" id="GO:0006260">
    <property type="term" value="P:DNA replication"/>
    <property type="evidence" value="ECO:0007669"/>
    <property type="project" value="UniProtKB-KW"/>
</dbReference>
<comment type="cofactor">
    <cofactor evidence="11">
        <name>Zn(2+)</name>
        <dbReference type="ChEBI" id="CHEBI:29105"/>
    </cofactor>
    <text evidence="11">Binds 2 Zn(2+) ions per monomer.</text>
</comment>
<comment type="subunit">
    <text evidence="11">Homodimer.</text>
</comment>
<feature type="repeat" description="CXXCXGXG motif" evidence="11">
    <location>
        <begin position="187"/>
        <end position="194"/>
    </location>
</feature>
<feature type="repeat" description="CXXCXGXG motif" evidence="11">
    <location>
        <begin position="201"/>
        <end position="208"/>
    </location>
</feature>
<dbReference type="SUPFAM" id="SSF46565">
    <property type="entry name" value="Chaperone J-domain"/>
    <property type="match status" value="1"/>
</dbReference>
<keyword evidence="6 11" id="KW-0346">Stress response</keyword>
<dbReference type="HAMAP" id="MF_01152">
    <property type="entry name" value="DnaJ"/>
    <property type="match status" value="1"/>
</dbReference>
<gene>
    <name evidence="11" type="primary">dnaJ</name>
    <name evidence="16" type="ORF">SAMN02745206_01356</name>
</gene>
<dbReference type="OrthoDB" id="9779889at2"/>
<name>A0A1M4YZC4_9BACT</name>
<feature type="zinc finger region" description="CR-type" evidence="12">
    <location>
        <begin position="135"/>
        <end position="213"/>
    </location>
</feature>
<dbReference type="InterPro" id="IPR001305">
    <property type="entry name" value="HSP_DnaJ_Cys-rich_dom"/>
</dbReference>
<proteinExistence type="inferred from homology"/>
<dbReference type="Pfam" id="PF01556">
    <property type="entry name" value="DnaJ_C"/>
    <property type="match status" value="1"/>
</dbReference>
<dbReference type="FunFam" id="2.60.260.20:FF:000005">
    <property type="entry name" value="Chaperone protein dnaJ 1, mitochondrial"/>
    <property type="match status" value="1"/>
</dbReference>
<feature type="domain" description="CR-type" evidence="15">
    <location>
        <begin position="135"/>
        <end position="213"/>
    </location>
</feature>
<dbReference type="PROSITE" id="PS51188">
    <property type="entry name" value="ZF_CR"/>
    <property type="match status" value="1"/>
</dbReference>
<feature type="compositionally biased region" description="Basic residues" evidence="13">
    <location>
        <begin position="358"/>
        <end position="370"/>
    </location>
</feature>
<keyword evidence="3 11" id="KW-0677">Repeat</keyword>
<keyword evidence="1 11" id="KW-0235">DNA replication</keyword>
<evidence type="ECO:0000256" key="11">
    <source>
        <dbReference type="HAMAP-Rule" id="MF_01152"/>
    </source>
</evidence>
<feature type="repeat" description="CXXCXGXG motif" evidence="11">
    <location>
        <begin position="148"/>
        <end position="155"/>
    </location>
</feature>
<dbReference type="AlphaFoldDB" id="A0A1M4YZC4"/>
<dbReference type="GO" id="GO:0008270">
    <property type="term" value="F:zinc ion binding"/>
    <property type="evidence" value="ECO:0007669"/>
    <property type="project" value="UniProtKB-UniRule"/>
</dbReference>
<feature type="binding site" evidence="11">
    <location>
        <position position="151"/>
    </location>
    <ligand>
        <name>Zn(2+)</name>
        <dbReference type="ChEBI" id="CHEBI:29105"/>
        <label>1</label>
    </ligand>
</feature>
<dbReference type="FunFam" id="1.10.287.110:FF:000034">
    <property type="entry name" value="Chaperone protein DnaJ"/>
    <property type="match status" value="1"/>
</dbReference>
<dbReference type="SMART" id="SM00271">
    <property type="entry name" value="DnaJ"/>
    <property type="match status" value="1"/>
</dbReference>
<feature type="domain" description="J" evidence="14">
    <location>
        <begin position="6"/>
        <end position="71"/>
    </location>
</feature>
<dbReference type="PANTHER" id="PTHR43096">
    <property type="entry name" value="DNAJ HOMOLOG 1, MITOCHONDRIAL-RELATED"/>
    <property type="match status" value="1"/>
</dbReference>